<dbReference type="SMART" id="SM00450">
    <property type="entry name" value="RHOD"/>
    <property type="match status" value="1"/>
</dbReference>
<gene>
    <name evidence="3" type="ORF">NDU88_002003</name>
</gene>
<protein>
    <recommendedName>
        <fullName evidence="5">Serine/threonine/tyrosine-interacting-like protein 1</fullName>
    </recommendedName>
</protein>
<feature type="domain" description="Rhodanese" evidence="2">
    <location>
        <begin position="39"/>
        <end position="129"/>
    </location>
</feature>
<dbReference type="InterPro" id="IPR000340">
    <property type="entry name" value="Dual-sp_phosphatase_cat-dom"/>
</dbReference>
<dbReference type="EMBL" id="JANPWB010000005">
    <property type="protein sequence ID" value="KAJ1185209.1"/>
    <property type="molecule type" value="Genomic_DNA"/>
</dbReference>
<dbReference type="SUPFAM" id="SSF52821">
    <property type="entry name" value="Rhodanese/Cell cycle control phosphatase"/>
    <property type="match status" value="1"/>
</dbReference>
<dbReference type="GO" id="GO:0062030">
    <property type="term" value="P:negative regulation of stress granule assembly"/>
    <property type="evidence" value="ECO:0007669"/>
    <property type="project" value="TreeGrafter"/>
</dbReference>
<evidence type="ECO:0000259" key="2">
    <source>
        <dbReference type="PROSITE" id="PS50206"/>
    </source>
</evidence>
<feature type="domain" description="Tyrosine-protein phosphatase" evidence="1">
    <location>
        <begin position="150"/>
        <end position="293"/>
    </location>
</feature>
<dbReference type="Proteomes" id="UP001066276">
    <property type="component" value="Chromosome 3_1"/>
</dbReference>
<dbReference type="InterPro" id="IPR001763">
    <property type="entry name" value="Rhodanese-like_dom"/>
</dbReference>
<dbReference type="GO" id="GO:0019903">
    <property type="term" value="F:protein phosphatase binding"/>
    <property type="evidence" value="ECO:0007669"/>
    <property type="project" value="TreeGrafter"/>
</dbReference>
<dbReference type="GO" id="GO:0001691">
    <property type="term" value="F:pseudophosphatase activity"/>
    <property type="evidence" value="ECO:0007669"/>
    <property type="project" value="TreeGrafter"/>
</dbReference>
<name>A0AAV7U813_PLEWA</name>
<dbReference type="InterPro" id="IPR020422">
    <property type="entry name" value="TYR_PHOSPHATASE_DUAL_dom"/>
</dbReference>
<dbReference type="Gene3D" id="3.90.190.10">
    <property type="entry name" value="Protein tyrosine phosphatase superfamily"/>
    <property type="match status" value="1"/>
</dbReference>
<dbReference type="InterPro" id="IPR053272">
    <property type="entry name" value="STY_interacting-like"/>
</dbReference>
<sequence>MPVCSNRKTAGLVMCEPRELYNILNQSTKFSRLAESNYLCLLDARTKREYNESHVVTAKFGNKDEKGEFLLPKGVELECMKYCIVYDSNTDSLLDETVPAIQCAQVLEEVSRLPIRILMGGYERFSALYHFFRTQKVLWMPREIDDFQPYPLEILTVGLYLGDIRQANEPHIQKDLKIKAQVNVTEVPGKIYPPGACHTFQIPVSDSCEADIFSFFPDVCSFIDTHLSPNFSVLIYSGLGISRSCSVVIAYLMHQQKKTLQEAWDHVLKCKPNMRPNRGFVQQLSRWEEVVHGSVITNISDPLF</sequence>
<dbReference type="InterPro" id="IPR036873">
    <property type="entry name" value="Rhodanese-like_dom_sf"/>
</dbReference>
<dbReference type="GO" id="GO:0004864">
    <property type="term" value="F:protein phosphatase inhibitor activity"/>
    <property type="evidence" value="ECO:0007669"/>
    <property type="project" value="TreeGrafter"/>
</dbReference>
<dbReference type="PROSITE" id="PS50054">
    <property type="entry name" value="TYR_PHOSPHATASE_DUAL"/>
    <property type="match status" value="1"/>
</dbReference>
<organism evidence="3 4">
    <name type="scientific">Pleurodeles waltl</name>
    <name type="common">Iberian ribbed newt</name>
    <dbReference type="NCBI Taxonomy" id="8319"/>
    <lineage>
        <taxon>Eukaryota</taxon>
        <taxon>Metazoa</taxon>
        <taxon>Chordata</taxon>
        <taxon>Craniata</taxon>
        <taxon>Vertebrata</taxon>
        <taxon>Euteleostomi</taxon>
        <taxon>Amphibia</taxon>
        <taxon>Batrachia</taxon>
        <taxon>Caudata</taxon>
        <taxon>Salamandroidea</taxon>
        <taxon>Salamandridae</taxon>
        <taxon>Pleurodelinae</taxon>
        <taxon>Pleurodeles</taxon>
    </lineage>
</organism>
<dbReference type="PANTHER" id="PTHR46659">
    <property type="entry name" value="SERINE/THREONINE/TYROSINE-INTERACTING-LIKE PROTEIN 1"/>
    <property type="match status" value="1"/>
</dbReference>
<keyword evidence="4" id="KW-1185">Reference proteome</keyword>
<dbReference type="SMART" id="SM00195">
    <property type="entry name" value="DSPc"/>
    <property type="match status" value="1"/>
</dbReference>
<dbReference type="Pfam" id="PF00782">
    <property type="entry name" value="DSPc"/>
    <property type="match status" value="1"/>
</dbReference>
<dbReference type="GO" id="GO:2001244">
    <property type="term" value="P:positive regulation of intrinsic apoptotic signaling pathway"/>
    <property type="evidence" value="ECO:0007669"/>
    <property type="project" value="TreeGrafter"/>
</dbReference>
<evidence type="ECO:0000313" key="4">
    <source>
        <dbReference type="Proteomes" id="UP001066276"/>
    </source>
</evidence>
<evidence type="ECO:0008006" key="5">
    <source>
        <dbReference type="Google" id="ProtNLM"/>
    </source>
</evidence>
<reference evidence="3" key="1">
    <citation type="journal article" date="2022" name="bioRxiv">
        <title>Sequencing and chromosome-scale assembly of the giantPleurodeles waltlgenome.</title>
        <authorList>
            <person name="Brown T."/>
            <person name="Elewa A."/>
            <person name="Iarovenko S."/>
            <person name="Subramanian E."/>
            <person name="Araus A.J."/>
            <person name="Petzold A."/>
            <person name="Susuki M."/>
            <person name="Suzuki K.-i.T."/>
            <person name="Hayashi T."/>
            <person name="Toyoda A."/>
            <person name="Oliveira C."/>
            <person name="Osipova E."/>
            <person name="Leigh N.D."/>
            <person name="Simon A."/>
            <person name="Yun M.H."/>
        </authorList>
    </citation>
    <scope>NUCLEOTIDE SEQUENCE</scope>
    <source>
        <strain evidence="3">20211129_DDA</strain>
        <tissue evidence="3">Liver</tissue>
    </source>
</reference>
<comment type="caution">
    <text evidence="3">The sequence shown here is derived from an EMBL/GenBank/DDBJ whole genome shotgun (WGS) entry which is preliminary data.</text>
</comment>
<dbReference type="GO" id="GO:0005739">
    <property type="term" value="C:mitochondrion"/>
    <property type="evidence" value="ECO:0007669"/>
    <property type="project" value="TreeGrafter"/>
</dbReference>
<dbReference type="AlphaFoldDB" id="A0AAV7U813"/>
<evidence type="ECO:0000259" key="1">
    <source>
        <dbReference type="PROSITE" id="PS50054"/>
    </source>
</evidence>
<accession>A0AAV7U813</accession>
<evidence type="ECO:0000313" key="3">
    <source>
        <dbReference type="EMBL" id="KAJ1185209.1"/>
    </source>
</evidence>
<proteinExistence type="predicted"/>
<dbReference type="SUPFAM" id="SSF52799">
    <property type="entry name" value="(Phosphotyrosine protein) phosphatases II"/>
    <property type="match status" value="1"/>
</dbReference>
<dbReference type="PROSITE" id="PS50206">
    <property type="entry name" value="RHODANESE_3"/>
    <property type="match status" value="1"/>
</dbReference>
<dbReference type="PANTHER" id="PTHR46659:SF1">
    <property type="entry name" value="SERINE_THREONINE_TYROSINE-INTERACTING-LIKE PROTEIN 1"/>
    <property type="match status" value="1"/>
</dbReference>
<dbReference type="FunFam" id="3.90.190.10:FF:000082">
    <property type="entry name" value="Serine/threonine/tyrosine-interacting-like protein 1"/>
    <property type="match status" value="1"/>
</dbReference>
<dbReference type="InterPro" id="IPR029021">
    <property type="entry name" value="Prot-tyrosine_phosphatase-like"/>
</dbReference>